<dbReference type="HAMAP" id="MF_00201">
    <property type="entry name" value="RecO"/>
    <property type="match status" value="1"/>
</dbReference>
<dbReference type="PANTHER" id="PTHR33991">
    <property type="entry name" value="DNA REPAIR PROTEIN RECO"/>
    <property type="match status" value="1"/>
</dbReference>
<dbReference type="Pfam" id="PF02565">
    <property type="entry name" value="RecO_C"/>
    <property type="match status" value="1"/>
</dbReference>
<dbReference type="GO" id="GO:0043590">
    <property type="term" value="C:bacterial nucleoid"/>
    <property type="evidence" value="ECO:0007669"/>
    <property type="project" value="TreeGrafter"/>
</dbReference>
<evidence type="ECO:0000256" key="6">
    <source>
        <dbReference type="ARBA" id="ARBA00033409"/>
    </source>
</evidence>
<evidence type="ECO:0000313" key="9">
    <source>
        <dbReference type="EMBL" id="ATA80912.1"/>
    </source>
</evidence>
<dbReference type="AlphaFoldDB" id="A0A250F6Z1"/>
<evidence type="ECO:0000256" key="7">
    <source>
        <dbReference type="HAMAP-Rule" id="MF_00201"/>
    </source>
</evidence>
<dbReference type="GO" id="GO:0006310">
    <property type="term" value="P:DNA recombination"/>
    <property type="evidence" value="ECO:0007669"/>
    <property type="project" value="UniProtKB-UniRule"/>
</dbReference>
<comment type="function">
    <text evidence="7">Involved in DNA repair and RecF pathway recombination.</text>
</comment>
<accession>A0A250F6Z1</accession>
<name>A0A250F6Z1_9FLAO</name>
<evidence type="ECO:0000256" key="3">
    <source>
        <dbReference type="ARBA" id="ARBA00022763"/>
    </source>
</evidence>
<dbReference type="PANTHER" id="PTHR33991:SF1">
    <property type="entry name" value="DNA REPAIR PROTEIN RECO"/>
    <property type="match status" value="1"/>
</dbReference>
<keyword evidence="3 7" id="KW-0227">DNA damage</keyword>
<evidence type="ECO:0000256" key="1">
    <source>
        <dbReference type="ARBA" id="ARBA00007452"/>
    </source>
</evidence>
<dbReference type="InterPro" id="IPR037278">
    <property type="entry name" value="ARFGAP/RecO"/>
</dbReference>
<dbReference type="InterPro" id="IPR012340">
    <property type="entry name" value="NA-bd_OB-fold"/>
</dbReference>
<dbReference type="EMBL" id="CP022384">
    <property type="protein sequence ID" value="ATA80912.1"/>
    <property type="molecule type" value="Genomic_DNA"/>
</dbReference>
<reference evidence="10" key="1">
    <citation type="submission" date="2017-06" db="EMBL/GenBank/DDBJ databases">
        <title>Capnocytophaga spp. assemblies.</title>
        <authorList>
            <person name="Gulvik C.A."/>
        </authorList>
    </citation>
    <scope>NUCLEOTIDE SEQUENCE [LARGE SCALE GENOMIC DNA]</scope>
    <source>
        <strain evidence="10">H6253</strain>
    </source>
</reference>
<dbReference type="Gene3D" id="2.40.50.140">
    <property type="entry name" value="Nucleic acid-binding proteins"/>
    <property type="match status" value="1"/>
</dbReference>
<dbReference type="SUPFAM" id="SSF57863">
    <property type="entry name" value="ArfGap/RecO-like zinc finger"/>
    <property type="match status" value="1"/>
</dbReference>
<dbReference type="Gene3D" id="1.20.1440.120">
    <property type="entry name" value="Recombination protein O, C-terminal domain"/>
    <property type="match status" value="1"/>
</dbReference>
<dbReference type="InterPro" id="IPR003717">
    <property type="entry name" value="RecO"/>
</dbReference>
<dbReference type="InterPro" id="IPR022572">
    <property type="entry name" value="DNA_rep/recomb_RecO_N"/>
</dbReference>
<evidence type="ECO:0000313" key="10">
    <source>
        <dbReference type="Proteomes" id="UP000217276"/>
    </source>
</evidence>
<keyword evidence="10" id="KW-1185">Reference proteome</keyword>
<sequence>MYQKTSALVLSTMKYADNSLIVRCFTREYGGCSYLLKGILKPSKSPLKVGLFQPLAQLALVATYKEGALSYIKEAKVIYPYSTLHTQPYKSVVTIFLSEVCAQICQPDTLDVPLFDFLSEQLHRLDTTDYNPHFHLKFLLSLTRLLGFYPDTTHDHLPYFNIEEGVFTATESTPHHIAGHTLSLLTTLLHTPFGELNTLKSRHEDRNALLVQLLKYYQWHYPNFKEIKSLEVLQQVVGY</sequence>
<feature type="domain" description="DNA replication/recombination mediator RecO N-terminal" evidence="8">
    <location>
        <begin position="1"/>
        <end position="81"/>
    </location>
</feature>
<dbReference type="Proteomes" id="UP000217276">
    <property type="component" value="Chromosome"/>
</dbReference>
<dbReference type="InterPro" id="IPR042242">
    <property type="entry name" value="RecO_C"/>
</dbReference>
<evidence type="ECO:0000256" key="5">
    <source>
        <dbReference type="ARBA" id="ARBA00023204"/>
    </source>
</evidence>
<organism evidence="9 10">
    <name type="scientific">Capnocytophaga leadbetteri</name>
    <dbReference type="NCBI Taxonomy" id="327575"/>
    <lineage>
        <taxon>Bacteria</taxon>
        <taxon>Pseudomonadati</taxon>
        <taxon>Bacteroidota</taxon>
        <taxon>Flavobacteriia</taxon>
        <taxon>Flavobacteriales</taxon>
        <taxon>Flavobacteriaceae</taxon>
        <taxon>Capnocytophaga</taxon>
    </lineage>
</organism>
<keyword evidence="5 7" id="KW-0234">DNA repair</keyword>
<evidence type="ECO:0000256" key="2">
    <source>
        <dbReference type="ARBA" id="ARBA00021310"/>
    </source>
</evidence>
<dbReference type="NCBIfam" id="TIGR00613">
    <property type="entry name" value="reco"/>
    <property type="match status" value="1"/>
</dbReference>
<comment type="similarity">
    <text evidence="1 7">Belongs to the RecO family.</text>
</comment>
<keyword evidence="4 7" id="KW-0233">DNA recombination</keyword>
<evidence type="ECO:0000256" key="4">
    <source>
        <dbReference type="ARBA" id="ARBA00023172"/>
    </source>
</evidence>
<dbReference type="SUPFAM" id="SSF50249">
    <property type="entry name" value="Nucleic acid-binding proteins"/>
    <property type="match status" value="1"/>
</dbReference>
<dbReference type="Pfam" id="PF11967">
    <property type="entry name" value="RecO_N"/>
    <property type="match status" value="1"/>
</dbReference>
<proteinExistence type="inferred from homology"/>
<protein>
    <recommendedName>
        <fullName evidence="2 7">DNA repair protein RecO</fullName>
    </recommendedName>
    <alternativeName>
        <fullName evidence="6 7">Recombination protein O</fullName>
    </alternativeName>
</protein>
<dbReference type="RefSeq" id="WP_095912855.1">
    <property type="nucleotide sequence ID" value="NZ_CAUUPF010000001.1"/>
</dbReference>
<evidence type="ECO:0000259" key="8">
    <source>
        <dbReference type="Pfam" id="PF11967"/>
    </source>
</evidence>
<dbReference type="GO" id="GO:0006302">
    <property type="term" value="P:double-strand break repair"/>
    <property type="evidence" value="ECO:0007669"/>
    <property type="project" value="TreeGrafter"/>
</dbReference>
<gene>
    <name evidence="7 9" type="primary">recO</name>
    <name evidence="9" type="ORF">CGC53_00355</name>
</gene>
<dbReference type="KEGG" id="clk:CGC53_00355"/>